<dbReference type="OrthoDB" id="5174717at2"/>
<feature type="region of interest" description="Disordered" evidence="1">
    <location>
        <begin position="688"/>
        <end position="707"/>
    </location>
</feature>
<gene>
    <name evidence="2" type="ORF">JD78_02931</name>
</gene>
<name>A0A562IUF6_9ACTN</name>
<dbReference type="AlphaFoldDB" id="A0A562IUF6"/>
<evidence type="ECO:0000256" key="1">
    <source>
        <dbReference type="SAM" id="MobiDB-lite"/>
    </source>
</evidence>
<dbReference type="Proteomes" id="UP000321490">
    <property type="component" value="Unassembled WGS sequence"/>
</dbReference>
<evidence type="ECO:0000313" key="2">
    <source>
        <dbReference type="EMBL" id="TWH74393.1"/>
    </source>
</evidence>
<keyword evidence="3" id="KW-1185">Reference proteome</keyword>
<protein>
    <submittedName>
        <fullName evidence="2">Uncharacterized protein</fullName>
    </submittedName>
</protein>
<reference evidence="2 3" key="1">
    <citation type="submission" date="2019-07" db="EMBL/GenBank/DDBJ databases">
        <title>R&amp;d 2014.</title>
        <authorList>
            <person name="Klenk H.-P."/>
        </authorList>
    </citation>
    <scope>NUCLEOTIDE SEQUENCE [LARGE SCALE GENOMIC DNA]</scope>
    <source>
        <strain evidence="2 3">DSM 45764</strain>
    </source>
</reference>
<evidence type="ECO:0000313" key="3">
    <source>
        <dbReference type="Proteomes" id="UP000321490"/>
    </source>
</evidence>
<dbReference type="EMBL" id="VLKF01000001">
    <property type="protein sequence ID" value="TWH74393.1"/>
    <property type="molecule type" value="Genomic_DNA"/>
</dbReference>
<accession>A0A562IUF6</accession>
<proteinExistence type="predicted"/>
<sequence length="707" mass="71010">MTATLPRPVELPDPPGSVTALGAVLDELGSAAFTAGLAVHLLRPAAVLTGWQGEDARVAAGEVAAALGVADGLHHALTVVSGRLREHHDGWLGALARLRALREDQEADVAQARAEFGRLLAAARTGDETARGRAEALAARLVVAEGDRAAEHAALLADLERDAAEAAGVLAAAGQGVAGSGGSRSVTDVTVHLAGLLPGWGDGALTTMGVRAAAELTGPDAATDTRDAALRWAEAVAVPAVAEAFVAALGADGLTFLLALLSEQAGTGEEAPLAGLLAAALTSAGAGAQPTPRVREVLSAVTLPLHDPDPRHDETAVGMGVVLAAPGAGAALVAAWGRHLLEREAVQGHRAVDRVPAGRPDPVAAALTAIVGAGDADAASRLLHTSLAWAGLLRRVHDDDGWTASALIALAGDATDTDHLARQALQALGQGLDPADAALGAPGRGSGPLGIGEPVHLEALGQLAGAIGMLVADRSELVRGDLAAAGTGEPLSPAQDTGLRGLGLLLTEPPAEQRLTSSLVGGLALGGEHRAETAGALVAVQEFGHRARYALRFAEEVVDTRAWTATYDLLTAPVDLVRKAKVGVPAGVVVDVGAVLLQADGRIRFEPDTGPVHTAEDAARLAAAVVTGAAGVRPSGVGTPAGRAAVQAGSAGFTRTSAVLTLPPLPARYTGSTAGAVLHDVVEGLVSDALGPPSERERRPRPTVGPR</sequence>
<dbReference type="RefSeq" id="WP_153359785.1">
    <property type="nucleotide sequence ID" value="NZ_ML762490.1"/>
</dbReference>
<comment type="caution">
    <text evidence="2">The sequence shown here is derived from an EMBL/GenBank/DDBJ whole genome shotgun (WGS) entry which is preliminary data.</text>
</comment>
<organism evidence="2 3">
    <name type="scientific">Modestobacter roseus</name>
    <dbReference type="NCBI Taxonomy" id="1181884"/>
    <lineage>
        <taxon>Bacteria</taxon>
        <taxon>Bacillati</taxon>
        <taxon>Actinomycetota</taxon>
        <taxon>Actinomycetes</taxon>
        <taxon>Geodermatophilales</taxon>
        <taxon>Geodermatophilaceae</taxon>
        <taxon>Modestobacter</taxon>
    </lineage>
</organism>